<keyword evidence="1" id="KW-0472">Membrane</keyword>
<evidence type="ECO:0000313" key="2">
    <source>
        <dbReference type="EMBL" id="MFA0570551.1"/>
    </source>
</evidence>
<gene>
    <name evidence="2" type="ORF">AB4566_20005</name>
</gene>
<accession>A0ABV4NHB5</accession>
<feature type="transmembrane region" description="Helical" evidence="1">
    <location>
        <begin position="52"/>
        <end position="75"/>
    </location>
</feature>
<keyword evidence="3" id="KW-1185">Reference proteome</keyword>
<dbReference type="Proteomes" id="UP001570417">
    <property type="component" value="Unassembled WGS sequence"/>
</dbReference>
<keyword evidence="1" id="KW-0812">Transmembrane</keyword>
<proteinExistence type="predicted"/>
<comment type="caution">
    <text evidence="2">The sequence shown here is derived from an EMBL/GenBank/DDBJ whole genome shotgun (WGS) entry which is preliminary data.</text>
</comment>
<dbReference type="EMBL" id="JBFRUW010000089">
    <property type="protein sequence ID" value="MFA0570551.1"/>
    <property type="molecule type" value="Genomic_DNA"/>
</dbReference>
<reference evidence="2 3" key="1">
    <citation type="journal article" date="2024" name="ISME J.">
        <title>Tailless and filamentous prophages are predominant in marine Vibrio.</title>
        <authorList>
            <person name="Steensen K."/>
            <person name="Seneca J."/>
            <person name="Bartlau N."/>
            <person name="Yu X.A."/>
            <person name="Hussain F.A."/>
            <person name="Polz M.F."/>
        </authorList>
    </citation>
    <scope>NUCLEOTIDE SEQUENCE [LARGE SCALE GENOMIC DNA]</scope>
    <source>
        <strain evidence="2 3">10N.222.51.A1</strain>
    </source>
</reference>
<name>A0ABV4NHB5_9VIBR</name>
<organism evidence="2 3">
    <name type="scientific">Vibrio gallaecicus</name>
    <dbReference type="NCBI Taxonomy" id="552386"/>
    <lineage>
        <taxon>Bacteria</taxon>
        <taxon>Pseudomonadati</taxon>
        <taxon>Pseudomonadota</taxon>
        <taxon>Gammaproteobacteria</taxon>
        <taxon>Vibrionales</taxon>
        <taxon>Vibrionaceae</taxon>
        <taxon>Vibrio</taxon>
    </lineage>
</organism>
<evidence type="ECO:0008006" key="4">
    <source>
        <dbReference type="Google" id="ProtNLM"/>
    </source>
</evidence>
<evidence type="ECO:0000313" key="3">
    <source>
        <dbReference type="Proteomes" id="UP001570417"/>
    </source>
</evidence>
<protein>
    <recommendedName>
        <fullName evidence="4">QacE</fullName>
    </recommendedName>
</protein>
<keyword evidence="1" id="KW-1133">Transmembrane helix</keyword>
<sequence>MYGSVKLEGNQVYSVSKPLPIHVDKIEYMYVKKHDSTEKFIKAAAIGSVVSALFLVLHPLLILVVFPIVFAVSFLQTKKYELRVFVTHPSGFGSKESILHSSSFRDEYDTLIEQVKAINQKT</sequence>
<evidence type="ECO:0000256" key="1">
    <source>
        <dbReference type="SAM" id="Phobius"/>
    </source>
</evidence>
<dbReference type="RefSeq" id="WP_372268075.1">
    <property type="nucleotide sequence ID" value="NZ_JBFRUW010000089.1"/>
</dbReference>